<keyword evidence="5 15" id="KW-0812">Transmembrane</keyword>
<keyword evidence="7" id="KW-0547">Nucleotide-binding</keyword>
<feature type="transmembrane region" description="Helical" evidence="15">
    <location>
        <begin position="747"/>
        <end position="770"/>
    </location>
</feature>
<keyword evidence="6" id="KW-0677">Repeat</keyword>
<evidence type="ECO:0000256" key="13">
    <source>
        <dbReference type="ARBA" id="ARBA00034018"/>
    </source>
</evidence>
<feature type="transmembrane region" description="Helical" evidence="15">
    <location>
        <begin position="46"/>
        <end position="69"/>
    </location>
</feature>
<dbReference type="GO" id="GO:0017085">
    <property type="term" value="P:response to insecticide"/>
    <property type="evidence" value="ECO:0007669"/>
    <property type="project" value="UniProtKB-ARBA"/>
</dbReference>
<comment type="similarity">
    <text evidence="2">Belongs to the ABC transporter superfamily. ABCB family. Multidrug resistance exporter (TC 3.A.1.201) subfamily.</text>
</comment>
<evidence type="ECO:0000256" key="5">
    <source>
        <dbReference type="ARBA" id="ARBA00022692"/>
    </source>
</evidence>
<dbReference type="InterPro" id="IPR003593">
    <property type="entry name" value="AAA+_ATPase"/>
</dbReference>
<dbReference type="FunFam" id="3.40.50.300:FF:000479">
    <property type="entry name" value="Multidrug resistance protein 1A"/>
    <property type="match status" value="2"/>
</dbReference>
<evidence type="ECO:0000256" key="3">
    <source>
        <dbReference type="ARBA" id="ARBA00012191"/>
    </source>
</evidence>
<dbReference type="Pfam" id="PF00005">
    <property type="entry name" value="ABC_tran"/>
    <property type="match status" value="2"/>
</dbReference>
<comment type="catalytic activity">
    <reaction evidence="13">
        <text>ATP + H2O + xenobioticSide 1 = ADP + phosphate + xenobioticSide 2.</text>
        <dbReference type="EC" id="7.6.2.2"/>
    </reaction>
</comment>
<dbReference type="GO" id="GO:0015421">
    <property type="term" value="F:ABC-type oligopeptide transporter activity"/>
    <property type="evidence" value="ECO:0007669"/>
    <property type="project" value="TreeGrafter"/>
</dbReference>
<dbReference type="GO" id="GO:0016887">
    <property type="term" value="F:ATP hydrolysis activity"/>
    <property type="evidence" value="ECO:0007669"/>
    <property type="project" value="InterPro"/>
</dbReference>
<evidence type="ECO:0000313" key="19">
    <source>
        <dbReference type="Proteomes" id="UP000691718"/>
    </source>
</evidence>
<proteinExistence type="inferred from homology"/>
<feature type="transmembrane region" description="Helical" evidence="15">
    <location>
        <begin position="977"/>
        <end position="1001"/>
    </location>
</feature>
<dbReference type="GO" id="GO:0005524">
    <property type="term" value="F:ATP binding"/>
    <property type="evidence" value="ECO:0007669"/>
    <property type="project" value="UniProtKB-KW"/>
</dbReference>
<evidence type="ECO:0000256" key="9">
    <source>
        <dbReference type="ARBA" id="ARBA00022967"/>
    </source>
</evidence>
<dbReference type="PROSITE" id="PS50929">
    <property type="entry name" value="ABC_TM1F"/>
    <property type="match status" value="2"/>
</dbReference>
<feature type="transmembrane region" description="Helical" evidence="15">
    <location>
        <begin position="339"/>
        <end position="360"/>
    </location>
</feature>
<keyword evidence="11 15" id="KW-0472">Membrane</keyword>
<dbReference type="InterPro" id="IPR017871">
    <property type="entry name" value="ABC_transporter-like_CS"/>
</dbReference>
<comment type="caution">
    <text evidence="18">The sequence shown here is derived from an EMBL/GenBank/DDBJ whole genome shotgun (WGS) entry which is preliminary data.</text>
</comment>
<feature type="domain" description="ABC transmembrane type-1" evidence="17">
    <location>
        <begin position="49"/>
        <end position="371"/>
    </location>
</feature>
<feature type="domain" description="ABC transmembrane type-1" evidence="17">
    <location>
        <begin position="749"/>
        <end position="1036"/>
    </location>
</feature>
<evidence type="ECO:0000256" key="2">
    <source>
        <dbReference type="ARBA" id="ARBA00007577"/>
    </source>
</evidence>
<evidence type="ECO:0000256" key="15">
    <source>
        <dbReference type="SAM" id="Phobius"/>
    </source>
</evidence>
<dbReference type="PANTHER" id="PTHR43394">
    <property type="entry name" value="ATP-DEPENDENT PERMEASE MDL1, MITOCHONDRIAL"/>
    <property type="match status" value="1"/>
</dbReference>
<evidence type="ECO:0000256" key="4">
    <source>
        <dbReference type="ARBA" id="ARBA00022448"/>
    </source>
</evidence>
<evidence type="ECO:0000256" key="6">
    <source>
        <dbReference type="ARBA" id="ARBA00022737"/>
    </source>
</evidence>
<feature type="transmembrane region" description="Helical" evidence="15">
    <location>
        <begin position="1007"/>
        <end position="1025"/>
    </location>
</feature>
<dbReference type="GO" id="GO:0005743">
    <property type="term" value="C:mitochondrial inner membrane"/>
    <property type="evidence" value="ECO:0007669"/>
    <property type="project" value="TreeGrafter"/>
</dbReference>
<keyword evidence="8" id="KW-0067">ATP-binding</keyword>
<dbReference type="GO" id="GO:0090374">
    <property type="term" value="P:oligopeptide export from mitochondrion"/>
    <property type="evidence" value="ECO:0007669"/>
    <property type="project" value="TreeGrafter"/>
</dbReference>
<feature type="region of interest" description="Disordered" evidence="14">
    <location>
        <begin position="704"/>
        <end position="725"/>
    </location>
</feature>
<keyword evidence="4" id="KW-0813">Transport</keyword>
<name>A0A8S3W9L0_PARAO</name>
<dbReference type="CDD" id="cd18578">
    <property type="entry name" value="ABC_6TM_Pgp_ABCB1_D2_like"/>
    <property type="match status" value="1"/>
</dbReference>
<evidence type="ECO:0000256" key="10">
    <source>
        <dbReference type="ARBA" id="ARBA00022989"/>
    </source>
</evidence>
<evidence type="ECO:0000256" key="12">
    <source>
        <dbReference type="ARBA" id="ARBA00023180"/>
    </source>
</evidence>
<dbReference type="InterPro" id="IPR039421">
    <property type="entry name" value="Type_1_exporter"/>
</dbReference>
<keyword evidence="12" id="KW-0325">Glycoprotein</keyword>
<evidence type="ECO:0000259" key="17">
    <source>
        <dbReference type="PROSITE" id="PS50929"/>
    </source>
</evidence>
<gene>
    <name evidence="18" type="ORF">PAPOLLO_LOCUS3770</name>
</gene>
<dbReference type="SMART" id="SM00382">
    <property type="entry name" value="AAA"/>
    <property type="match status" value="2"/>
</dbReference>
<comment type="subcellular location">
    <subcellularLocation>
        <location evidence="1">Membrane</location>
        <topology evidence="1">Multi-pass membrane protein</topology>
    </subcellularLocation>
</comment>
<evidence type="ECO:0000256" key="7">
    <source>
        <dbReference type="ARBA" id="ARBA00022741"/>
    </source>
</evidence>
<accession>A0A8S3W9L0</accession>
<dbReference type="Pfam" id="PF00664">
    <property type="entry name" value="ABC_membrane"/>
    <property type="match status" value="2"/>
</dbReference>
<reference evidence="18" key="1">
    <citation type="submission" date="2021-04" db="EMBL/GenBank/DDBJ databases">
        <authorList>
            <person name="Tunstrom K."/>
        </authorList>
    </citation>
    <scope>NUCLEOTIDE SEQUENCE</scope>
</reference>
<evidence type="ECO:0000256" key="1">
    <source>
        <dbReference type="ARBA" id="ARBA00004141"/>
    </source>
</evidence>
<dbReference type="PANTHER" id="PTHR43394:SF27">
    <property type="entry name" value="ATP-DEPENDENT TRANSLOCASE ABCB1-LIKE"/>
    <property type="match status" value="1"/>
</dbReference>
<feature type="transmembrane region" description="Helical" evidence="15">
    <location>
        <begin position="220"/>
        <end position="239"/>
    </location>
</feature>
<dbReference type="GO" id="GO:0008559">
    <property type="term" value="F:ABC-type xenobiotic transporter activity"/>
    <property type="evidence" value="ECO:0007669"/>
    <property type="project" value="UniProtKB-EC"/>
</dbReference>
<feature type="compositionally biased region" description="Acidic residues" evidence="14">
    <location>
        <begin position="716"/>
        <end position="725"/>
    </location>
</feature>
<dbReference type="Proteomes" id="UP000691718">
    <property type="component" value="Unassembled WGS sequence"/>
</dbReference>
<feature type="transmembrane region" description="Helical" evidence="15">
    <location>
        <begin position="305"/>
        <end position="327"/>
    </location>
</feature>
<feature type="domain" description="ABC transporter" evidence="16">
    <location>
        <begin position="1072"/>
        <end position="1311"/>
    </location>
</feature>
<dbReference type="EMBL" id="CAJQZP010000220">
    <property type="protein sequence ID" value="CAG4948411.1"/>
    <property type="molecule type" value="Genomic_DNA"/>
</dbReference>
<keyword evidence="9" id="KW-1278">Translocase</keyword>
<dbReference type="EC" id="7.6.2.2" evidence="3"/>
<feature type="transmembrane region" description="Helical" evidence="15">
    <location>
        <begin position="869"/>
        <end position="889"/>
    </location>
</feature>
<feature type="transmembrane region" description="Helical" evidence="15">
    <location>
        <begin position="790"/>
        <end position="813"/>
    </location>
</feature>
<keyword evidence="19" id="KW-1185">Reference proteome</keyword>
<dbReference type="OrthoDB" id="6500128at2759"/>
<dbReference type="InterPro" id="IPR011527">
    <property type="entry name" value="ABC1_TM_dom"/>
</dbReference>
<evidence type="ECO:0000259" key="16">
    <source>
        <dbReference type="PROSITE" id="PS50893"/>
    </source>
</evidence>
<sequence length="1324" mass="143528">MKSQTKRFVNHCGEAYDMGVPCKKKESDDTVGFFGLWRYARWGERCATLLGAVLGWLCAGGLVLALLAYGEITALFVQRHRAEEPAADSYLLQLFGGGRWLPDGERPQHMDALVEDSLAFAWASVAIMAAQLVAASAAVTLCNYAAGRMIARLRWQLLRAVLSQEIAFFDTNTTMNFAASLTEETEKLRQGVGEQVAMISYLAGSVTLNCALSLTYGWQLTLSGLALVPLAILVAALVARYQTRWSGEEVARYGAAGRLVQQALAAVRTVRAYAGEQLEVERYEAALSEAAAAAKKRVAWAGAGAGLGWLLTYGLNAVVFAYGAALVARDMPLPPPDRVYHPGVMVTILFCTFMAAQNIAMCQPHLEMFSAARGAAKSLFKLLERPSRIDALSDVGNKPDGFKGDIVFDNIYFNYPSRPDVKVLRGLSLRVKAGETVALVGGSGCGKSTLLQLLQRAYEPDSGTISVDGHNLDSLHLNHYRRSIGVVGQEPVLFSGTIRENITLGMDNVSEADLIAAAKTAQAHKFIMKLNHGYDTSLGERGAQLSGGQKQRVAIARALLRRPALLLLDEPTSALDPASERQVQAALDAASVGRTTLVVSHRLSTIVNVSRIVYMEQGAVLEQGTHAELLARRGAYWRLVNDDLTQKSIEKTLAESVDDEEADEIVVENKPQTVRRNSSVRSTRSRKGSTAREMFVRSSLRLATPPRALSDPPQVEGEEVGEVESGEQVPSVSNWELLELNRDEWPLLVGGGVASLAIGATMPVFAFLFSKLYGMFSLADSAEILAQSQVYAGVFACVAALSGLVTFLQAWMLGRAGAKLTDRLRILTFRNFLVQEQGWYDLPVNSVGALCARLASDCAAVQGATGSRLGTMLQGVATMVLGVGLAVFYSWKMTLVSLLSVPCVIGGIWLEGVVAKRAEERELSALRGAARLATEAVLNVRTVQSLGVELAILDRYAETLREADKQSRGIRWLRGPVYGLCLCAPTLGYAVSLAYGGYLIAREDLPYEYAILVSEALIYGAWMLAEALSFAPNFAAARRAAARVVSALRRAPRVHDEPTAVDDPHWTATGELKFNNIRFRYPTRPQVEVLQGLNLELSAGRTLALVGPSGCGKSTLLHLLMRSYDPDSGNVELDGRDIKREMPLRMLRAQLGLVQQEPALFERSLRDNIAYGDTSRAVPLDEIIDAAKQANVHDFIASLPLGYDTMLEAGSAALSGGQKQRVAIARALLRRPRVLLLDEATSALDAASEKSVQSALEAAARGRTTVIIAHRLATVRHAHTICLLDKGVVAECGSHEELVRRRGRYWELLQQQSHAEPGASPSPN</sequence>
<evidence type="ECO:0000313" key="18">
    <source>
        <dbReference type="EMBL" id="CAG4948411.1"/>
    </source>
</evidence>
<dbReference type="PROSITE" id="PS50893">
    <property type="entry name" value="ABC_TRANSPORTER_2"/>
    <property type="match status" value="2"/>
</dbReference>
<dbReference type="InterPro" id="IPR003439">
    <property type="entry name" value="ABC_transporter-like_ATP-bd"/>
</dbReference>
<evidence type="ECO:0000256" key="14">
    <source>
        <dbReference type="SAM" id="MobiDB-lite"/>
    </source>
</evidence>
<feature type="transmembrane region" description="Helical" evidence="15">
    <location>
        <begin position="119"/>
        <end position="146"/>
    </location>
</feature>
<organism evidence="18 19">
    <name type="scientific">Parnassius apollo</name>
    <name type="common">Apollo butterfly</name>
    <name type="synonym">Papilio apollo</name>
    <dbReference type="NCBI Taxonomy" id="110799"/>
    <lineage>
        <taxon>Eukaryota</taxon>
        <taxon>Metazoa</taxon>
        <taxon>Ecdysozoa</taxon>
        <taxon>Arthropoda</taxon>
        <taxon>Hexapoda</taxon>
        <taxon>Insecta</taxon>
        <taxon>Pterygota</taxon>
        <taxon>Neoptera</taxon>
        <taxon>Endopterygota</taxon>
        <taxon>Lepidoptera</taxon>
        <taxon>Glossata</taxon>
        <taxon>Ditrysia</taxon>
        <taxon>Papilionoidea</taxon>
        <taxon>Papilionidae</taxon>
        <taxon>Parnassiinae</taxon>
        <taxon>Parnassini</taxon>
        <taxon>Parnassius</taxon>
        <taxon>Parnassius</taxon>
    </lineage>
</organism>
<keyword evidence="10 15" id="KW-1133">Transmembrane helix</keyword>
<feature type="domain" description="ABC transporter" evidence="16">
    <location>
        <begin position="406"/>
        <end position="642"/>
    </location>
</feature>
<dbReference type="GO" id="GO:0097254">
    <property type="term" value="P:renal tubular secretion"/>
    <property type="evidence" value="ECO:0007669"/>
    <property type="project" value="UniProtKB-ARBA"/>
</dbReference>
<dbReference type="PROSITE" id="PS00211">
    <property type="entry name" value="ABC_TRANSPORTER_1"/>
    <property type="match status" value="2"/>
</dbReference>
<evidence type="ECO:0000256" key="11">
    <source>
        <dbReference type="ARBA" id="ARBA00023136"/>
    </source>
</evidence>
<protein>
    <recommendedName>
        <fullName evidence="3">ABC-type xenobiotic transporter</fullName>
        <ecNumber evidence="3">7.6.2.2</ecNumber>
    </recommendedName>
</protein>
<dbReference type="CDD" id="cd18577">
    <property type="entry name" value="ABC_6TM_Pgp_ABCB1_D1_like"/>
    <property type="match status" value="1"/>
</dbReference>
<evidence type="ECO:0000256" key="8">
    <source>
        <dbReference type="ARBA" id="ARBA00022840"/>
    </source>
</evidence>